<keyword evidence="2" id="KW-0812">Transmembrane</keyword>
<keyword evidence="5" id="KW-1185">Reference proteome</keyword>
<evidence type="ECO:0000256" key="3">
    <source>
        <dbReference type="SAM" id="SignalP"/>
    </source>
</evidence>
<sequence length="187" mass="21072">MVQLRSFIPYVLVIVFSLTTVFAQTEAPKPNCESKSNTSCEQCLKDVSPTSCDHIVAWFVDGGNNEGEISVSVVRMNYPVKTILPPHRVCPLAEARWGLCWVNFQALIIAMSVIAGIIIIAILICCFCCCKCENVGSKRAEAKMDKQADKRKTRQDERKSEMKMRHDEIRKKYGLSGTNPYSKFENN</sequence>
<reference evidence="4" key="1">
    <citation type="journal article" date="2023" name="Science">
        <title>Genome structures resolve the early diversification of teleost fishes.</title>
        <authorList>
            <person name="Parey E."/>
            <person name="Louis A."/>
            <person name="Montfort J."/>
            <person name="Bouchez O."/>
            <person name="Roques C."/>
            <person name="Iampietro C."/>
            <person name="Lluch J."/>
            <person name="Castinel A."/>
            <person name="Donnadieu C."/>
            <person name="Desvignes T."/>
            <person name="Floi Bucao C."/>
            <person name="Jouanno E."/>
            <person name="Wen M."/>
            <person name="Mejri S."/>
            <person name="Dirks R."/>
            <person name="Jansen H."/>
            <person name="Henkel C."/>
            <person name="Chen W.J."/>
            <person name="Zahm M."/>
            <person name="Cabau C."/>
            <person name="Klopp C."/>
            <person name="Thompson A.W."/>
            <person name="Robinson-Rechavi M."/>
            <person name="Braasch I."/>
            <person name="Lecointre G."/>
            <person name="Bobe J."/>
            <person name="Postlethwait J.H."/>
            <person name="Berthelot C."/>
            <person name="Roest Crollius H."/>
            <person name="Guiguen Y."/>
        </authorList>
    </citation>
    <scope>NUCLEOTIDE SEQUENCE</scope>
    <source>
        <strain evidence="4">Concon-B</strain>
    </source>
</reference>
<dbReference type="Proteomes" id="UP001152803">
    <property type="component" value="Unassembled WGS sequence"/>
</dbReference>
<feature type="compositionally biased region" description="Polar residues" evidence="1">
    <location>
        <begin position="176"/>
        <end position="187"/>
    </location>
</feature>
<comment type="caution">
    <text evidence="4">The sequence shown here is derived from an EMBL/GenBank/DDBJ whole genome shotgun (WGS) entry which is preliminary data.</text>
</comment>
<evidence type="ECO:0000313" key="5">
    <source>
        <dbReference type="Proteomes" id="UP001152803"/>
    </source>
</evidence>
<dbReference type="EMBL" id="JAFJMO010000015">
    <property type="protein sequence ID" value="KAJ8256050.1"/>
    <property type="molecule type" value="Genomic_DNA"/>
</dbReference>
<dbReference type="PANTHER" id="PTHR15191:SF7">
    <property type="entry name" value="PTTG1-INTERACTING PROTEIN B"/>
    <property type="match status" value="1"/>
</dbReference>
<dbReference type="PANTHER" id="PTHR15191">
    <property type="entry name" value="PROTEIN CBG20567"/>
    <property type="match status" value="1"/>
</dbReference>
<feature type="signal peptide" evidence="3">
    <location>
        <begin position="1"/>
        <end position="23"/>
    </location>
</feature>
<dbReference type="GO" id="GO:0005634">
    <property type="term" value="C:nucleus"/>
    <property type="evidence" value="ECO:0007669"/>
    <property type="project" value="TreeGrafter"/>
</dbReference>
<feature type="region of interest" description="Disordered" evidence="1">
    <location>
        <begin position="142"/>
        <end position="187"/>
    </location>
</feature>
<protein>
    <recommendedName>
        <fullName evidence="6">Pituitary tumor-transforming gene 1 protein-interacting protein</fullName>
    </recommendedName>
</protein>
<feature type="chain" id="PRO_5040307544" description="Pituitary tumor-transforming gene 1 protein-interacting protein" evidence="3">
    <location>
        <begin position="24"/>
        <end position="187"/>
    </location>
</feature>
<dbReference type="GO" id="GO:0006606">
    <property type="term" value="P:protein import into nucleus"/>
    <property type="evidence" value="ECO:0007669"/>
    <property type="project" value="TreeGrafter"/>
</dbReference>
<accession>A0A9Q1D1W8</accession>
<organism evidence="4 5">
    <name type="scientific">Conger conger</name>
    <name type="common">Conger eel</name>
    <name type="synonym">Muraena conger</name>
    <dbReference type="NCBI Taxonomy" id="82655"/>
    <lineage>
        <taxon>Eukaryota</taxon>
        <taxon>Metazoa</taxon>
        <taxon>Chordata</taxon>
        <taxon>Craniata</taxon>
        <taxon>Vertebrata</taxon>
        <taxon>Euteleostomi</taxon>
        <taxon>Actinopterygii</taxon>
        <taxon>Neopterygii</taxon>
        <taxon>Teleostei</taxon>
        <taxon>Anguilliformes</taxon>
        <taxon>Congridae</taxon>
        <taxon>Conger</taxon>
    </lineage>
</organism>
<dbReference type="OrthoDB" id="5829916at2759"/>
<evidence type="ECO:0000256" key="2">
    <source>
        <dbReference type="SAM" id="Phobius"/>
    </source>
</evidence>
<evidence type="ECO:0000313" key="4">
    <source>
        <dbReference type="EMBL" id="KAJ8256050.1"/>
    </source>
</evidence>
<dbReference type="InterPro" id="IPR052304">
    <property type="entry name" value="PTTG1IP"/>
</dbReference>
<dbReference type="GO" id="GO:0005737">
    <property type="term" value="C:cytoplasm"/>
    <property type="evidence" value="ECO:0007669"/>
    <property type="project" value="TreeGrafter"/>
</dbReference>
<evidence type="ECO:0000256" key="1">
    <source>
        <dbReference type="SAM" id="MobiDB-lite"/>
    </source>
</evidence>
<gene>
    <name evidence="4" type="ORF">COCON_G00199140</name>
</gene>
<evidence type="ECO:0008006" key="6">
    <source>
        <dbReference type="Google" id="ProtNLM"/>
    </source>
</evidence>
<proteinExistence type="predicted"/>
<name>A0A9Q1D1W8_CONCO</name>
<dbReference type="AlphaFoldDB" id="A0A9Q1D1W8"/>
<keyword evidence="2" id="KW-1133">Transmembrane helix</keyword>
<keyword evidence="2" id="KW-0472">Membrane</keyword>
<feature type="compositionally biased region" description="Basic and acidic residues" evidence="1">
    <location>
        <begin position="142"/>
        <end position="171"/>
    </location>
</feature>
<feature type="transmembrane region" description="Helical" evidence="2">
    <location>
        <begin position="106"/>
        <end position="130"/>
    </location>
</feature>
<keyword evidence="3" id="KW-0732">Signal</keyword>